<dbReference type="RefSeq" id="WP_195552106.1">
    <property type="nucleotide sequence ID" value="NZ_JADMNX010000010.1"/>
</dbReference>
<dbReference type="SUPFAM" id="SSF88697">
    <property type="entry name" value="PUA domain-like"/>
    <property type="match status" value="1"/>
</dbReference>
<dbReference type="AlphaFoldDB" id="A0AAW6DXR1"/>
<protein>
    <submittedName>
        <fullName evidence="2">DUF3850 domain-containing protein</fullName>
    </submittedName>
</protein>
<evidence type="ECO:0000313" key="2">
    <source>
        <dbReference type="EMBL" id="MDB8742943.1"/>
    </source>
</evidence>
<gene>
    <name evidence="2" type="ORF">PNV70_12805</name>
</gene>
<reference evidence="2" key="1">
    <citation type="submission" date="2023-01" db="EMBL/GenBank/DDBJ databases">
        <title>Human gut microbiome strain richness.</title>
        <authorList>
            <person name="Chen-Liaw A."/>
        </authorList>
    </citation>
    <scope>NUCLEOTIDE SEQUENCE</scope>
    <source>
        <strain evidence="2">D59st1_B8_D59t2_181005</strain>
    </source>
</reference>
<evidence type="ECO:0000259" key="1">
    <source>
        <dbReference type="Pfam" id="PF12961"/>
    </source>
</evidence>
<sequence>MKTHNLKLSIDFCDAVLSGEKTFEVRKNDRGFQTGDLIRFIPTDGTSYRSSDGTVREHAKHEISGHTYKITYILNGWGIKNGYVVLGIKEYRQTEEVKHGDWLKPGNDPIDNKQWICSECKGLTETAYYCGHCYYNYCPNCGTRMDGVANG</sequence>
<dbReference type="EMBL" id="JAQMLS010000010">
    <property type="protein sequence ID" value="MDB8742943.1"/>
    <property type="molecule type" value="Genomic_DNA"/>
</dbReference>
<name>A0AAW6DXR1_9FIRM</name>
<feature type="domain" description="DUF3850" evidence="1">
    <location>
        <begin position="3"/>
        <end position="88"/>
    </location>
</feature>
<dbReference type="InterPro" id="IPR015947">
    <property type="entry name" value="PUA-like_sf"/>
</dbReference>
<accession>A0AAW6DXR1</accession>
<evidence type="ECO:0000313" key="3">
    <source>
        <dbReference type="Proteomes" id="UP001211421"/>
    </source>
</evidence>
<dbReference type="Gene3D" id="2.30.130.30">
    <property type="entry name" value="Hypothetical protein"/>
    <property type="match status" value="1"/>
</dbReference>
<dbReference type="InterPro" id="IPR039440">
    <property type="entry name" value="DUF3850"/>
</dbReference>
<comment type="caution">
    <text evidence="2">The sequence shown here is derived from an EMBL/GenBank/DDBJ whole genome shotgun (WGS) entry which is preliminary data.</text>
</comment>
<dbReference type="Pfam" id="PF12961">
    <property type="entry name" value="DUF3850"/>
    <property type="match status" value="1"/>
</dbReference>
<dbReference type="Proteomes" id="UP001211421">
    <property type="component" value="Unassembled WGS sequence"/>
</dbReference>
<organism evidence="2 3">
    <name type="scientific">Ruminococcus bicirculans</name>
    <name type="common">ex Wegman et al. 2014</name>
    <dbReference type="NCBI Taxonomy" id="1160721"/>
    <lineage>
        <taxon>Bacteria</taxon>
        <taxon>Bacillati</taxon>
        <taxon>Bacillota</taxon>
        <taxon>Clostridia</taxon>
        <taxon>Eubacteriales</taxon>
        <taxon>Oscillospiraceae</taxon>
        <taxon>Ruminococcus</taxon>
    </lineage>
</organism>
<proteinExistence type="predicted"/>